<dbReference type="InterPro" id="IPR052998">
    <property type="entry name" value="Hetero-Diels-Alderase-like"/>
</dbReference>
<sequence length="324" mass="34707">MSSVFRMASHIAFFLATILLLASVGTSLNLNSPDLREVYQFPNGTWVENIAVRANGNLLVTLVNVPEVWEVMPSAQPGGSKARLVHHFTNETMATGIAELSPDVFAVITPNSVWKVNLNEGRDERPVRLATLPAGNLNGIATLNHEAGRVAISDSEAGLVWGLDTHSGNYSVILSDETMAANTKEGPLLGINGLKLHGGYVYYVNTPERIFCRIPINTTTGHALGPHEVITQGVLADDFVISPQGVAYIAGLRDNIVTRVFINGTREVVAGHRNSTALMSATSAAFGRKLGVGSVYITTGGETDHPVNNTRSRGGKVMELRLDV</sequence>
<dbReference type="PANTHER" id="PTHR42060">
    <property type="entry name" value="NHL REPEAT-CONTAINING PROTEIN-RELATED"/>
    <property type="match status" value="1"/>
</dbReference>
<accession>A0AAI9TKE2</accession>
<name>A0AAI9TKE2_PENTH</name>
<dbReference type="EMBL" id="LACB01000100">
    <property type="protein sequence ID" value="KAJ9488927.1"/>
    <property type="molecule type" value="Genomic_DNA"/>
</dbReference>
<evidence type="ECO:0000313" key="3">
    <source>
        <dbReference type="Proteomes" id="UP001227192"/>
    </source>
</evidence>
<gene>
    <name evidence="2" type="ORF">VN97_g4341</name>
</gene>
<dbReference type="Proteomes" id="UP001227192">
    <property type="component" value="Unassembled WGS sequence"/>
</dbReference>
<keyword evidence="1" id="KW-0732">Signal</keyword>
<organism evidence="2 3">
    <name type="scientific">Penicillium thymicola</name>
    <dbReference type="NCBI Taxonomy" id="293382"/>
    <lineage>
        <taxon>Eukaryota</taxon>
        <taxon>Fungi</taxon>
        <taxon>Dikarya</taxon>
        <taxon>Ascomycota</taxon>
        <taxon>Pezizomycotina</taxon>
        <taxon>Eurotiomycetes</taxon>
        <taxon>Eurotiomycetidae</taxon>
        <taxon>Eurotiales</taxon>
        <taxon>Aspergillaceae</taxon>
        <taxon>Penicillium</taxon>
    </lineage>
</organism>
<evidence type="ECO:0000256" key="1">
    <source>
        <dbReference type="SAM" id="SignalP"/>
    </source>
</evidence>
<protein>
    <submittedName>
        <fullName evidence="2">Uncharacterized protein</fullName>
    </submittedName>
</protein>
<dbReference type="InterPro" id="IPR011042">
    <property type="entry name" value="6-blade_b-propeller_TolB-like"/>
</dbReference>
<evidence type="ECO:0000313" key="2">
    <source>
        <dbReference type="EMBL" id="KAJ9488927.1"/>
    </source>
</evidence>
<dbReference type="PANTHER" id="PTHR42060:SF3">
    <property type="entry name" value="SMP-30_GLUCONOLACTONASE_LRE-LIKE REGION DOMAIN-CONTAINING PROTEIN"/>
    <property type="match status" value="1"/>
</dbReference>
<feature type="signal peptide" evidence="1">
    <location>
        <begin position="1"/>
        <end position="27"/>
    </location>
</feature>
<dbReference type="Gene3D" id="2.120.10.30">
    <property type="entry name" value="TolB, C-terminal domain"/>
    <property type="match status" value="1"/>
</dbReference>
<proteinExistence type="predicted"/>
<comment type="caution">
    <text evidence="2">The sequence shown here is derived from an EMBL/GenBank/DDBJ whole genome shotgun (WGS) entry which is preliminary data.</text>
</comment>
<reference evidence="2" key="1">
    <citation type="submission" date="2015-06" db="EMBL/GenBank/DDBJ databases">
        <authorList>
            <person name="Nguyen H."/>
        </authorList>
    </citation>
    <scope>NUCLEOTIDE SEQUENCE</scope>
    <source>
        <strain evidence="2">DAOM 180753</strain>
    </source>
</reference>
<keyword evidence="3" id="KW-1185">Reference proteome</keyword>
<feature type="chain" id="PRO_5042480684" evidence="1">
    <location>
        <begin position="28"/>
        <end position="324"/>
    </location>
</feature>
<dbReference type="SUPFAM" id="SSF63829">
    <property type="entry name" value="Calcium-dependent phosphotriesterase"/>
    <property type="match status" value="1"/>
</dbReference>
<reference evidence="2" key="2">
    <citation type="journal article" date="2016" name="Fungal Biol.">
        <title>Ochratoxin A production by Penicillium thymicola.</title>
        <authorList>
            <person name="Nguyen H.D.T."/>
            <person name="McMullin D.R."/>
            <person name="Ponomareva E."/>
            <person name="Riley R."/>
            <person name="Pomraning K.R."/>
            <person name="Baker S.E."/>
            <person name="Seifert K.A."/>
        </authorList>
    </citation>
    <scope>NUCLEOTIDE SEQUENCE</scope>
    <source>
        <strain evidence="2">DAOM 180753</strain>
    </source>
</reference>
<dbReference type="AlphaFoldDB" id="A0AAI9TKE2"/>